<name>A0A9N8ZT19_9GLOM</name>
<dbReference type="OrthoDB" id="2404260at2759"/>
<organism evidence="1 2">
    <name type="scientific">Cetraspora pellucida</name>
    <dbReference type="NCBI Taxonomy" id="1433469"/>
    <lineage>
        <taxon>Eukaryota</taxon>
        <taxon>Fungi</taxon>
        <taxon>Fungi incertae sedis</taxon>
        <taxon>Mucoromycota</taxon>
        <taxon>Glomeromycotina</taxon>
        <taxon>Glomeromycetes</taxon>
        <taxon>Diversisporales</taxon>
        <taxon>Gigasporaceae</taxon>
        <taxon>Cetraspora</taxon>
    </lineage>
</organism>
<protein>
    <submittedName>
        <fullName evidence="1">12443_t:CDS:1</fullName>
    </submittedName>
</protein>
<comment type="caution">
    <text evidence="1">The sequence shown here is derived from an EMBL/GenBank/DDBJ whole genome shotgun (WGS) entry which is preliminary data.</text>
</comment>
<dbReference type="AlphaFoldDB" id="A0A9N8ZT19"/>
<dbReference type="Proteomes" id="UP000789759">
    <property type="component" value="Unassembled WGS sequence"/>
</dbReference>
<reference evidence="1" key="1">
    <citation type="submission" date="2021-06" db="EMBL/GenBank/DDBJ databases">
        <authorList>
            <person name="Kallberg Y."/>
            <person name="Tangrot J."/>
            <person name="Rosling A."/>
        </authorList>
    </citation>
    <scope>NUCLEOTIDE SEQUENCE</scope>
    <source>
        <strain evidence="1">FL966</strain>
    </source>
</reference>
<dbReference type="EMBL" id="CAJVQA010001190">
    <property type="protein sequence ID" value="CAG8505739.1"/>
    <property type="molecule type" value="Genomic_DNA"/>
</dbReference>
<evidence type="ECO:0000313" key="1">
    <source>
        <dbReference type="EMBL" id="CAG8505739.1"/>
    </source>
</evidence>
<accession>A0A9N8ZT19</accession>
<sequence length="121" mass="14068">MAKEIQKIYDDPNCSLSWPKVLIADKGTKYMAECRDLFLRHDMRIQYAKSKQSVAITEKWVVSLHINDEKYNDFPMKLIHISLNKAVKKSLKGEKIFADPVVKHKRPIGYDELFLSSDVKV</sequence>
<proteinExistence type="predicted"/>
<evidence type="ECO:0000313" key="2">
    <source>
        <dbReference type="Proteomes" id="UP000789759"/>
    </source>
</evidence>
<gene>
    <name evidence="1" type="ORF">CPELLU_LOCUS2672</name>
</gene>
<keyword evidence="2" id="KW-1185">Reference proteome</keyword>